<proteinExistence type="predicted"/>
<feature type="chain" id="PRO_5002185175" description="Peptidoglycan-binding protein, CsiV" evidence="1">
    <location>
        <begin position="21"/>
        <end position="174"/>
    </location>
</feature>
<evidence type="ECO:0000313" key="2">
    <source>
        <dbReference type="EMBL" id="AJE22250.1"/>
    </source>
</evidence>
<evidence type="ECO:0008006" key="4">
    <source>
        <dbReference type="Google" id="ProtNLM"/>
    </source>
</evidence>
<evidence type="ECO:0000256" key="1">
    <source>
        <dbReference type="SAM" id="SignalP"/>
    </source>
</evidence>
<name>A0A0C4WRQ8_9GAMM</name>
<gene>
    <name evidence="2" type="ORF">Achr_28280</name>
</gene>
<feature type="signal peptide" evidence="1">
    <location>
        <begin position="1"/>
        <end position="20"/>
    </location>
</feature>
<keyword evidence="3" id="KW-1185">Reference proteome</keyword>
<accession>A0A0C4WRQ8</accession>
<dbReference type="Pfam" id="PF10972">
    <property type="entry name" value="CsiV"/>
    <property type="match status" value="1"/>
</dbReference>
<dbReference type="EMBL" id="CP010415">
    <property type="protein sequence ID" value="AJE22250.1"/>
    <property type="molecule type" value="Genomic_DNA"/>
</dbReference>
<organism evidence="2 3">
    <name type="scientific">Azotobacter chroococcum NCIMB 8003</name>
    <dbReference type="NCBI Taxonomy" id="1328314"/>
    <lineage>
        <taxon>Bacteria</taxon>
        <taxon>Pseudomonadati</taxon>
        <taxon>Pseudomonadota</taxon>
        <taxon>Gammaproteobacteria</taxon>
        <taxon>Pseudomonadales</taxon>
        <taxon>Pseudomonadaceae</taxon>
        <taxon>Azotobacter</taxon>
    </lineage>
</organism>
<dbReference type="Proteomes" id="UP000068210">
    <property type="component" value="Chromosome"/>
</dbReference>
<dbReference type="HOGENOM" id="CLU_096468_0_0_6"/>
<dbReference type="STRING" id="1328314.Achr_28280"/>
<sequence length="174" mass="18994">MRALRLLPLLFALLAPAALAEGLYQIELILFRQPGDPLPAGQPPAENWAAGAQTLNDTNRRTPALEEQAAKLAKAEGYKVLLHQAWQQRLGGTPSRMALSTGKESHGHHPIQGTLSLTQGRYLDVAAEFWINRFDNTGFLAGSERLKQTGRLSAGQLTFLDHSNLGLLILVKPL</sequence>
<dbReference type="RefSeq" id="WP_039805460.1">
    <property type="nucleotide sequence ID" value="NZ_CP010415.1"/>
</dbReference>
<protein>
    <recommendedName>
        <fullName evidence="4">Peptidoglycan-binding protein, CsiV</fullName>
    </recommendedName>
</protein>
<keyword evidence="1" id="KW-0732">Signal</keyword>
<dbReference type="InterPro" id="IPR021241">
    <property type="entry name" value="CsiV"/>
</dbReference>
<dbReference type="AlphaFoldDB" id="A0A0C4WRQ8"/>
<evidence type="ECO:0000313" key="3">
    <source>
        <dbReference type="Proteomes" id="UP000068210"/>
    </source>
</evidence>
<reference evidence="2 3" key="1">
    <citation type="journal article" date="2015" name="PLoS ONE">
        <title>Azotobacter Genomes: The Genome of Azotobacter chroococcum NCIMB 8003 (ATCC 4412).</title>
        <authorList>
            <person name="Robson R.L."/>
            <person name="Jones R."/>
            <person name="Robson R.M."/>
            <person name="Schwartz A."/>
            <person name="Richardson T.H."/>
        </authorList>
    </citation>
    <scope>NUCLEOTIDE SEQUENCE [LARGE SCALE GENOMIC DNA]</scope>
    <source>
        <strain evidence="2 3">NCIMB 8003</strain>
    </source>
</reference>
<dbReference type="KEGG" id="acx:Achr_28280"/>